<dbReference type="InterPro" id="IPR052526">
    <property type="entry name" value="HTH-type_Bedaq_tolerance"/>
</dbReference>
<evidence type="ECO:0000313" key="6">
    <source>
        <dbReference type="Proteomes" id="UP001370299"/>
    </source>
</evidence>
<dbReference type="RefSeq" id="WP_123311921.1">
    <property type="nucleotide sequence ID" value="NZ_JBBKAP010000047.1"/>
</dbReference>
<dbReference type="PANTHER" id="PTHR39515:SF2">
    <property type="entry name" value="HTH-TYPE TRANSCRIPTIONAL REGULATOR RV0880"/>
    <property type="match status" value="1"/>
</dbReference>
<protein>
    <submittedName>
        <fullName evidence="5">MarR family transcriptional regulator</fullName>
    </submittedName>
</protein>
<gene>
    <name evidence="5" type="ORF">WMN62_01695</name>
</gene>
<dbReference type="InterPro" id="IPR036390">
    <property type="entry name" value="WH_DNA-bd_sf"/>
</dbReference>
<evidence type="ECO:0000259" key="4">
    <source>
        <dbReference type="PROSITE" id="PS50995"/>
    </source>
</evidence>
<dbReference type="SUPFAM" id="SSF46785">
    <property type="entry name" value="Winged helix' DNA-binding domain"/>
    <property type="match status" value="1"/>
</dbReference>
<keyword evidence="6" id="KW-1185">Reference proteome</keyword>
<evidence type="ECO:0000256" key="3">
    <source>
        <dbReference type="ARBA" id="ARBA00023163"/>
    </source>
</evidence>
<dbReference type="InterPro" id="IPR036388">
    <property type="entry name" value="WH-like_DNA-bd_sf"/>
</dbReference>
<sequence>MESPDPTVLAGDLLTLYGRIRRTLLTGKADDVTASQTAALGRLLRYGETTVAELARAEGVRPQSMGATVQALEDLGLVERRPDPADGRRALVRATDRGARAREDAWTTRTRVLTDRLAALPDADRDTVARAIAILTPLTER</sequence>
<dbReference type="SMART" id="SM00347">
    <property type="entry name" value="HTH_MARR"/>
    <property type="match status" value="1"/>
</dbReference>
<organism evidence="5 6">
    <name type="scientific">Curtobacterium citreum</name>
    <dbReference type="NCBI Taxonomy" id="2036"/>
    <lineage>
        <taxon>Bacteria</taxon>
        <taxon>Bacillati</taxon>
        <taxon>Actinomycetota</taxon>
        <taxon>Actinomycetes</taxon>
        <taxon>Micrococcales</taxon>
        <taxon>Microbacteriaceae</taxon>
        <taxon>Curtobacterium</taxon>
    </lineage>
</organism>
<evidence type="ECO:0000313" key="5">
    <source>
        <dbReference type="EMBL" id="MEK0170174.1"/>
    </source>
</evidence>
<dbReference type="PROSITE" id="PS01117">
    <property type="entry name" value="HTH_MARR_1"/>
    <property type="match status" value="1"/>
</dbReference>
<keyword evidence="3" id="KW-0804">Transcription</keyword>
<keyword evidence="2" id="KW-0238">DNA-binding</keyword>
<reference evidence="5 6" key="1">
    <citation type="submission" date="2024-03" db="EMBL/GenBank/DDBJ databases">
        <title>Whole genomes of four grape xylem sap localized bacterial endophytes.</title>
        <authorList>
            <person name="Kumar G."/>
            <person name="Savka M.A."/>
        </authorList>
    </citation>
    <scope>NUCLEOTIDE SEQUENCE [LARGE SCALE GENOMIC DNA]</scope>
    <source>
        <strain evidence="5 6">RIT_GXS8</strain>
    </source>
</reference>
<proteinExistence type="predicted"/>
<dbReference type="InterPro" id="IPR000835">
    <property type="entry name" value="HTH_MarR-typ"/>
</dbReference>
<comment type="caution">
    <text evidence="5">The sequence shown here is derived from an EMBL/GenBank/DDBJ whole genome shotgun (WGS) entry which is preliminary data.</text>
</comment>
<accession>A0ABU8Y633</accession>
<dbReference type="Pfam" id="PF12802">
    <property type="entry name" value="MarR_2"/>
    <property type="match status" value="1"/>
</dbReference>
<dbReference type="EMBL" id="JBBLYY010000013">
    <property type="protein sequence ID" value="MEK0170174.1"/>
    <property type="molecule type" value="Genomic_DNA"/>
</dbReference>
<feature type="domain" description="HTH marR-type" evidence="4">
    <location>
        <begin position="1"/>
        <end position="141"/>
    </location>
</feature>
<evidence type="ECO:0000256" key="1">
    <source>
        <dbReference type="ARBA" id="ARBA00023015"/>
    </source>
</evidence>
<dbReference type="InterPro" id="IPR023187">
    <property type="entry name" value="Tscrpt_reg_MarR-type_CS"/>
</dbReference>
<dbReference type="PANTHER" id="PTHR39515">
    <property type="entry name" value="CONSERVED PROTEIN"/>
    <property type="match status" value="1"/>
</dbReference>
<dbReference type="Proteomes" id="UP001370299">
    <property type="component" value="Unassembled WGS sequence"/>
</dbReference>
<name>A0ABU8Y633_9MICO</name>
<dbReference type="Gene3D" id="1.10.10.10">
    <property type="entry name" value="Winged helix-like DNA-binding domain superfamily/Winged helix DNA-binding domain"/>
    <property type="match status" value="1"/>
</dbReference>
<evidence type="ECO:0000256" key="2">
    <source>
        <dbReference type="ARBA" id="ARBA00023125"/>
    </source>
</evidence>
<dbReference type="PROSITE" id="PS50995">
    <property type="entry name" value="HTH_MARR_2"/>
    <property type="match status" value="1"/>
</dbReference>
<keyword evidence="1" id="KW-0805">Transcription regulation</keyword>